<sequence>MNFLHRLGDKCGVDLRPVLPGRSTNTRRRAKRNPFEGLGYQRYDQLQAKCLQEGLLFEDPEFEAVPESIYFSNRSSRPMVWLRPGVSSPLSSRTSSLSSCLSFIAGLFVGFVCEHHIMRGSGCVVDVVGVLW</sequence>
<gene>
    <name evidence="1" type="ORF">C0Q70_14403</name>
</gene>
<dbReference type="InterPro" id="IPR038765">
    <property type="entry name" value="Papain-like_cys_pep_sf"/>
</dbReference>
<accession>A0A2T7NZZ2</accession>
<dbReference type="OrthoDB" id="424753at2759"/>
<evidence type="ECO:0008006" key="3">
    <source>
        <dbReference type="Google" id="ProtNLM"/>
    </source>
</evidence>
<proteinExistence type="predicted"/>
<reference evidence="1 2" key="1">
    <citation type="submission" date="2018-04" db="EMBL/GenBank/DDBJ databases">
        <title>The genome of golden apple snail Pomacea canaliculata provides insight into stress tolerance and invasive adaptation.</title>
        <authorList>
            <person name="Liu C."/>
            <person name="Liu B."/>
            <person name="Ren Y."/>
            <person name="Zhang Y."/>
            <person name="Wang H."/>
            <person name="Li S."/>
            <person name="Jiang F."/>
            <person name="Yin L."/>
            <person name="Zhang G."/>
            <person name="Qian W."/>
            <person name="Fan W."/>
        </authorList>
    </citation>
    <scope>NUCLEOTIDE SEQUENCE [LARGE SCALE GENOMIC DNA]</scope>
    <source>
        <strain evidence="1">SZHN2017</strain>
        <tissue evidence="1">Muscle</tissue>
    </source>
</reference>
<keyword evidence="2" id="KW-1185">Reference proteome</keyword>
<name>A0A2T7NZZ2_POMCA</name>
<dbReference type="Proteomes" id="UP000245119">
    <property type="component" value="Linkage Group LG8"/>
</dbReference>
<dbReference type="EMBL" id="PZQS01000008">
    <property type="protein sequence ID" value="PVD26725.1"/>
    <property type="molecule type" value="Genomic_DNA"/>
</dbReference>
<dbReference type="STRING" id="400727.A0A2T7NZZ2"/>
<evidence type="ECO:0000313" key="2">
    <source>
        <dbReference type="Proteomes" id="UP000245119"/>
    </source>
</evidence>
<comment type="caution">
    <text evidence="1">The sequence shown here is derived from an EMBL/GenBank/DDBJ whole genome shotgun (WGS) entry which is preliminary data.</text>
</comment>
<evidence type="ECO:0000313" key="1">
    <source>
        <dbReference type="EMBL" id="PVD26725.1"/>
    </source>
</evidence>
<dbReference type="AlphaFoldDB" id="A0A2T7NZZ2"/>
<organism evidence="1 2">
    <name type="scientific">Pomacea canaliculata</name>
    <name type="common">Golden apple snail</name>
    <dbReference type="NCBI Taxonomy" id="400727"/>
    <lineage>
        <taxon>Eukaryota</taxon>
        <taxon>Metazoa</taxon>
        <taxon>Spiralia</taxon>
        <taxon>Lophotrochozoa</taxon>
        <taxon>Mollusca</taxon>
        <taxon>Gastropoda</taxon>
        <taxon>Caenogastropoda</taxon>
        <taxon>Architaenioglossa</taxon>
        <taxon>Ampullarioidea</taxon>
        <taxon>Ampullariidae</taxon>
        <taxon>Pomacea</taxon>
    </lineage>
</organism>
<protein>
    <recommendedName>
        <fullName evidence="3">Calpain catalytic domain-containing protein</fullName>
    </recommendedName>
</protein>
<dbReference type="SUPFAM" id="SSF54001">
    <property type="entry name" value="Cysteine proteinases"/>
    <property type="match status" value="1"/>
</dbReference>